<reference evidence="3" key="1">
    <citation type="journal article" date="2023" name="DNA Res.">
        <title>Chromosome-level genome assembly of Phrynocephalus forsythii using third-generation DNA sequencing and Hi-C analysis.</title>
        <authorList>
            <person name="Qi Y."/>
            <person name="Zhao W."/>
            <person name="Zhao Y."/>
            <person name="Niu C."/>
            <person name="Cao S."/>
            <person name="Zhang Y."/>
        </authorList>
    </citation>
    <scope>NUCLEOTIDE SEQUENCE</scope>
    <source>
        <tissue evidence="3">Muscle</tissue>
    </source>
</reference>
<dbReference type="Proteomes" id="UP001142489">
    <property type="component" value="Unassembled WGS sequence"/>
</dbReference>
<dbReference type="Pfam" id="PF12510">
    <property type="entry name" value="Smoothelin"/>
    <property type="match status" value="2"/>
</dbReference>
<feature type="compositionally biased region" description="Basic and acidic residues" evidence="1">
    <location>
        <begin position="242"/>
        <end position="256"/>
    </location>
</feature>
<organism evidence="3 4">
    <name type="scientific">Phrynocephalus forsythii</name>
    <dbReference type="NCBI Taxonomy" id="171643"/>
    <lineage>
        <taxon>Eukaryota</taxon>
        <taxon>Metazoa</taxon>
        <taxon>Chordata</taxon>
        <taxon>Craniata</taxon>
        <taxon>Vertebrata</taxon>
        <taxon>Euteleostomi</taxon>
        <taxon>Lepidosauria</taxon>
        <taxon>Squamata</taxon>
        <taxon>Bifurcata</taxon>
        <taxon>Unidentata</taxon>
        <taxon>Episquamata</taxon>
        <taxon>Toxicofera</taxon>
        <taxon>Iguania</taxon>
        <taxon>Acrodonta</taxon>
        <taxon>Agamidae</taxon>
        <taxon>Agaminae</taxon>
        <taxon>Phrynocephalus</taxon>
    </lineage>
</organism>
<keyword evidence="4" id="KW-1185">Reference proteome</keyword>
<evidence type="ECO:0000259" key="2">
    <source>
        <dbReference type="Pfam" id="PF12510"/>
    </source>
</evidence>
<evidence type="ECO:0000313" key="3">
    <source>
        <dbReference type="EMBL" id="KAJ7309572.1"/>
    </source>
</evidence>
<proteinExistence type="predicted"/>
<gene>
    <name evidence="3" type="ORF">JRQ81_007623</name>
</gene>
<dbReference type="EMBL" id="JAPFRF010000016">
    <property type="protein sequence ID" value="KAJ7309572.1"/>
    <property type="molecule type" value="Genomic_DNA"/>
</dbReference>
<sequence length="506" mass="53919">MSEETLLNMDEGTLRKLLEATLDLAERRRIRTAIRELRRQQLERDEEALASKRFRTERSAERQENKENLLRSRHLEEEQEQQKALDLLSGKLEAIHDVEELTALLRGASEYEERKLIRAAIRKLRDEEIKAATLAGKAYDNRRDPKEPLDAKGQGEKTLDRSVSEVQERAERELIRAQIRELRTQQHGDTKPLDGLDSSLGTFLLLDPAANPPPSESSSAPESDPDPPELSTEGPEATSHNSDSDSESRPPSKEESTSDPSAPEDAEVLRPGEGGPAGGTMEGRTDVPDAEQGVCSEEGPPSRLPSKEGAAEEDVPPVPVKEADATDKRGDVCIAAPSPVGPKRPAPLDAPCSGMGTPTPHSKGNADPPRDQPFQRTSSSIRERARKFSSEAPSPGSAPVPAPPKAEGAGRGAWILRQQPPPTPPTQLPRATDSPAEAGVSAGRAFQNGIKQRAGSAFGAGVGPSGRLTGSLAQAGTTVRPPAPASPKDGAVSVGGARTTNGGVAS</sequence>
<accession>A0A9Q0XCF3</accession>
<evidence type="ECO:0000256" key="1">
    <source>
        <dbReference type="SAM" id="MobiDB-lite"/>
    </source>
</evidence>
<comment type="caution">
    <text evidence="3">The sequence shown here is derived from an EMBL/GenBank/DDBJ whole genome shotgun (WGS) entry which is preliminary data.</text>
</comment>
<feature type="region of interest" description="Disordered" evidence="1">
    <location>
        <begin position="139"/>
        <end position="169"/>
    </location>
</feature>
<dbReference type="InterPro" id="IPR022189">
    <property type="entry name" value="SMTN"/>
</dbReference>
<name>A0A9Q0XCF3_9SAUR</name>
<feature type="domain" description="Smoothelin" evidence="2">
    <location>
        <begin position="80"/>
        <end position="128"/>
    </location>
</feature>
<feature type="compositionally biased region" description="Basic and acidic residues" evidence="1">
    <location>
        <begin position="181"/>
        <end position="194"/>
    </location>
</feature>
<feature type="compositionally biased region" description="Gly residues" evidence="1">
    <location>
        <begin position="272"/>
        <end position="281"/>
    </location>
</feature>
<feature type="region of interest" description="Disordered" evidence="1">
    <location>
        <begin position="53"/>
        <end position="76"/>
    </location>
</feature>
<feature type="region of interest" description="Disordered" evidence="1">
    <location>
        <begin position="181"/>
        <end position="506"/>
    </location>
</feature>
<evidence type="ECO:0000313" key="4">
    <source>
        <dbReference type="Proteomes" id="UP001142489"/>
    </source>
</evidence>
<protein>
    <recommendedName>
        <fullName evidence="2">Smoothelin domain-containing protein</fullName>
    </recommendedName>
</protein>
<dbReference type="OrthoDB" id="8936296at2759"/>
<feature type="compositionally biased region" description="Basic and acidic residues" evidence="1">
    <location>
        <begin position="321"/>
        <end position="331"/>
    </location>
</feature>
<feature type="domain" description="Smoothelin" evidence="2">
    <location>
        <begin position="4"/>
        <end position="40"/>
    </location>
</feature>
<dbReference type="AlphaFoldDB" id="A0A9Q0XCF3"/>